<gene>
    <name evidence="1" type="ORF">A0H81_04106</name>
</gene>
<comment type="caution">
    <text evidence="1">The sequence shown here is derived from an EMBL/GenBank/DDBJ whole genome shotgun (WGS) entry which is preliminary data.</text>
</comment>
<reference evidence="1 2" key="1">
    <citation type="submission" date="2016-03" db="EMBL/GenBank/DDBJ databases">
        <title>Whole genome sequencing of Grifola frondosa 9006-11.</title>
        <authorList>
            <person name="Min B."/>
            <person name="Park H."/>
            <person name="Kim J.-G."/>
            <person name="Cho H."/>
            <person name="Oh Y.-L."/>
            <person name="Kong W.-S."/>
            <person name="Choi I.-G."/>
        </authorList>
    </citation>
    <scope>NUCLEOTIDE SEQUENCE [LARGE SCALE GENOMIC DNA]</scope>
    <source>
        <strain evidence="1 2">9006-11</strain>
    </source>
</reference>
<sequence>MIIKPNHVPNIASRNVSQINPLHPGCFVIMKNKKCMYIGEILDLYKKVSRRHGSVKEVASYSGLSYFSLRVFLPLTV</sequence>
<proteinExistence type="predicted"/>
<name>A0A1C7MEY6_GRIFR</name>
<feature type="non-terminal residue" evidence="1">
    <location>
        <position position="77"/>
    </location>
</feature>
<keyword evidence="2" id="KW-1185">Reference proteome</keyword>
<evidence type="ECO:0000313" key="1">
    <source>
        <dbReference type="EMBL" id="OBZ75378.1"/>
    </source>
</evidence>
<accession>A0A1C7MEY6</accession>
<dbReference type="Proteomes" id="UP000092993">
    <property type="component" value="Unassembled WGS sequence"/>
</dbReference>
<dbReference type="OrthoDB" id="2436145at2759"/>
<protein>
    <submittedName>
        <fullName evidence="1">Uncharacterized protein</fullName>
    </submittedName>
</protein>
<organism evidence="1 2">
    <name type="scientific">Grifola frondosa</name>
    <name type="common">Maitake</name>
    <name type="synonym">Polyporus frondosus</name>
    <dbReference type="NCBI Taxonomy" id="5627"/>
    <lineage>
        <taxon>Eukaryota</taxon>
        <taxon>Fungi</taxon>
        <taxon>Dikarya</taxon>
        <taxon>Basidiomycota</taxon>
        <taxon>Agaricomycotina</taxon>
        <taxon>Agaricomycetes</taxon>
        <taxon>Polyporales</taxon>
        <taxon>Grifolaceae</taxon>
        <taxon>Grifola</taxon>
    </lineage>
</organism>
<dbReference type="EMBL" id="LUGG01000004">
    <property type="protein sequence ID" value="OBZ75378.1"/>
    <property type="molecule type" value="Genomic_DNA"/>
</dbReference>
<dbReference type="AlphaFoldDB" id="A0A1C7MEY6"/>
<evidence type="ECO:0000313" key="2">
    <source>
        <dbReference type="Proteomes" id="UP000092993"/>
    </source>
</evidence>